<dbReference type="SUPFAM" id="SSF56529">
    <property type="entry name" value="FAH"/>
    <property type="match status" value="1"/>
</dbReference>
<gene>
    <name evidence="4" type="ORF">H5V44_02140</name>
</gene>
<dbReference type="InterPro" id="IPR011234">
    <property type="entry name" value="Fumarylacetoacetase-like_C"/>
</dbReference>
<dbReference type="AlphaFoldDB" id="A0A7J9SDX4"/>
<protein>
    <submittedName>
        <fullName evidence="4">Fumarylacetoacetate hydrolase family protein</fullName>
    </submittedName>
</protein>
<keyword evidence="5" id="KW-1185">Reference proteome</keyword>
<dbReference type="Gene3D" id="3.90.850.10">
    <property type="entry name" value="Fumarylacetoacetase-like, C-terminal domain"/>
    <property type="match status" value="1"/>
</dbReference>
<reference evidence="4 5" key="1">
    <citation type="submission" date="2020-08" db="EMBL/GenBank/DDBJ databases">
        <authorList>
            <person name="Seo M.-J."/>
        </authorList>
    </citation>
    <scope>NUCLEOTIDE SEQUENCE [LARGE SCALE GENOMIC DNA]</scope>
    <source>
        <strain evidence="4 5">MBLA0160</strain>
    </source>
</reference>
<keyword evidence="2" id="KW-0479">Metal-binding</keyword>
<dbReference type="GO" id="GO:0016787">
    <property type="term" value="F:hydrolase activity"/>
    <property type="evidence" value="ECO:0007669"/>
    <property type="project" value="UniProtKB-KW"/>
</dbReference>
<organism evidence="4 5">
    <name type="scientific">Halobellus ruber</name>
    <dbReference type="NCBI Taxonomy" id="2761102"/>
    <lineage>
        <taxon>Archaea</taxon>
        <taxon>Methanobacteriati</taxon>
        <taxon>Methanobacteriota</taxon>
        <taxon>Stenosarchaea group</taxon>
        <taxon>Halobacteria</taxon>
        <taxon>Halobacteriales</taxon>
        <taxon>Haloferacaceae</taxon>
        <taxon>Halobellus</taxon>
    </lineage>
</organism>
<accession>A0A7J9SDX4</accession>
<dbReference type="EMBL" id="JACKXD010000001">
    <property type="protein sequence ID" value="MBB6645110.1"/>
    <property type="molecule type" value="Genomic_DNA"/>
</dbReference>
<dbReference type="InterPro" id="IPR036663">
    <property type="entry name" value="Fumarylacetoacetase_C_sf"/>
</dbReference>
<evidence type="ECO:0000313" key="4">
    <source>
        <dbReference type="EMBL" id="MBB6645110.1"/>
    </source>
</evidence>
<comment type="similarity">
    <text evidence="1">Belongs to the FAH family.</text>
</comment>
<sequence>MRLGRFQADDEQRIGVFEGDVVRDVTGGVEGFDDALARPEAVADVEGPTFDVDEVVYLPPTTDRNTVFCAGLNYEAHAAESDIDVPEWPLIFMKPPRALVGHEAPISYHTRVTEALDYEAELAAVIGTPGRHLSAEEALEHVVGYTIFNDTTARDLQFGLRVGDDEMLDWFSGKSMQATTPMGPYVVVDEIDDPQDLAIASRVDGETMQDDTTAMMVRSVAELVAFVSSRVRLEPGDVIATGTPEGVGAFQDITLQAGETVEVDIEGIGTLRNRVEAATE</sequence>
<comment type="caution">
    <text evidence="4">The sequence shown here is derived from an EMBL/GenBank/DDBJ whole genome shotgun (WGS) entry which is preliminary data.</text>
</comment>
<dbReference type="RefSeq" id="WP_185191487.1">
    <property type="nucleotide sequence ID" value="NZ_JACKXD010000001.1"/>
</dbReference>
<dbReference type="GO" id="GO:0016853">
    <property type="term" value="F:isomerase activity"/>
    <property type="evidence" value="ECO:0007669"/>
    <property type="project" value="UniProtKB-ARBA"/>
</dbReference>
<dbReference type="PANTHER" id="PTHR42796">
    <property type="entry name" value="FUMARYLACETOACETATE HYDROLASE DOMAIN-CONTAINING PROTEIN 2A-RELATED"/>
    <property type="match status" value="1"/>
</dbReference>
<dbReference type="GO" id="GO:0046872">
    <property type="term" value="F:metal ion binding"/>
    <property type="evidence" value="ECO:0007669"/>
    <property type="project" value="UniProtKB-KW"/>
</dbReference>
<dbReference type="PANTHER" id="PTHR42796:SF4">
    <property type="entry name" value="FUMARYLACETOACETATE HYDROLASE DOMAIN-CONTAINING PROTEIN 2A"/>
    <property type="match status" value="1"/>
</dbReference>
<evidence type="ECO:0000313" key="5">
    <source>
        <dbReference type="Proteomes" id="UP000546257"/>
    </source>
</evidence>
<evidence type="ECO:0000256" key="1">
    <source>
        <dbReference type="ARBA" id="ARBA00010211"/>
    </source>
</evidence>
<evidence type="ECO:0000256" key="2">
    <source>
        <dbReference type="ARBA" id="ARBA00022723"/>
    </source>
</evidence>
<dbReference type="Proteomes" id="UP000546257">
    <property type="component" value="Unassembled WGS sequence"/>
</dbReference>
<dbReference type="Pfam" id="PF01557">
    <property type="entry name" value="FAA_hydrolase"/>
    <property type="match status" value="1"/>
</dbReference>
<dbReference type="InterPro" id="IPR051121">
    <property type="entry name" value="FAH"/>
</dbReference>
<dbReference type="GO" id="GO:0019752">
    <property type="term" value="P:carboxylic acid metabolic process"/>
    <property type="evidence" value="ECO:0007669"/>
    <property type="project" value="UniProtKB-ARBA"/>
</dbReference>
<evidence type="ECO:0000259" key="3">
    <source>
        <dbReference type="Pfam" id="PF01557"/>
    </source>
</evidence>
<dbReference type="FunFam" id="3.90.850.10:FF:000002">
    <property type="entry name" value="2-hydroxyhepta-2,4-diene-1,7-dioate isomerase"/>
    <property type="match status" value="1"/>
</dbReference>
<proteinExistence type="inferred from homology"/>
<keyword evidence="4" id="KW-0378">Hydrolase</keyword>
<feature type="domain" description="Fumarylacetoacetase-like C-terminal" evidence="3">
    <location>
        <begin position="66"/>
        <end position="275"/>
    </location>
</feature>
<name>A0A7J9SDX4_9EURY</name>